<reference evidence="3" key="1">
    <citation type="submission" date="2023-10" db="EMBL/GenBank/DDBJ databases">
        <authorList>
            <person name="Chen Y."/>
            <person name="Shah S."/>
            <person name="Dougan E. K."/>
            <person name="Thang M."/>
            <person name="Chan C."/>
        </authorList>
    </citation>
    <scope>NUCLEOTIDE SEQUENCE [LARGE SCALE GENOMIC DNA]</scope>
</reference>
<evidence type="ECO:0000313" key="3">
    <source>
        <dbReference type="EMBL" id="CAK0879793.1"/>
    </source>
</evidence>
<dbReference type="EMBL" id="CAUYUJ010018003">
    <property type="protein sequence ID" value="CAK0879793.1"/>
    <property type="molecule type" value="Genomic_DNA"/>
</dbReference>
<accession>A0ABN9W1B2</accession>
<dbReference type="InterPro" id="IPR019734">
    <property type="entry name" value="TPR_rpt"/>
</dbReference>
<dbReference type="InterPro" id="IPR011990">
    <property type="entry name" value="TPR-like_helical_dom_sf"/>
</dbReference>
<feature type="non-terminal residue" evidence="3">
    <location>
        <position position="414"/>
    </location>
</feature>
<sequence length="414" mass="46019">VWLCHKVGSWVRSFRRLGDVLLRAVHRRRISQKVPEYGHLLLDSFYPGQRPSAEAARRARELVEESRSAKDPRQSLQLLAEAALLNPPDPELHLERARAHERFESFIEALDECELCVSLDPSCAAGWLCKGHVERALGRTADAELSYQAGLQVEPSHPEFAGLLAALRAEPPPNLMMQLRELISAGRLGLETLFRTVEDPEKVTDAFVESQREVLDAQMGLLGQTLRVNVAVLLDSAMLCDAYEQIIFACSQLVSGAPGAFSRCLQNAEQIIEGLSMALRVGWHVHHSLPKLAANALVMLAICPTAEDRLRRLALRQLLAGMLRWLMDAQPEVDREVEEVCGCVCSVPWKAAACFLDRLFETGRPHQWVKDECEGFADIVQLCQWLTLAARDYRATPLGLVALLQLPGVARAGC</sequence>
<dbReference type="Proteomes" id="UP001189429">
    <property type="component" value="Unassembled WGS sequence"/>
</dbReference>
<keyword evidence="2" id="KW-0802">TPR repeat</keyword>
<gene>
    <name evidence="3" type="ORF">PCOR1329_LOCUS63117</name>
</gene>
<dbReference type="PANTHER" id="PTHR22904">
    <property type="entry name" value="TPR REPEAT CONTAINING PROTEIN"/>
    <property type="match status" value="1"/>
</dbReference>
<evidence type="ECO:0008006" key="5">
    <source>
        <dbReference type="Google" id="ProtNLM"/>
    </source>
</evidence>
<dbReference type="Gene3D" id="1.25.40.10">
    <property type="entry name" value="Tetratricopeptide repeat domain"/>
    <property type="match status" value="1"/>
</dbReference>
<protein>
    <recommendedName>
        <fullName evidence="5">TPR_REGION domain-containing protein</fullName>
    </recommendedName>
</protein>
<comment type="caution">
    <text evidence="3">The sequence shown here is derived from an EMBL/GenBank/DDBJ whole genome shotgun (WGS) entry which is preliminary data.</text>
</comment>
<proteinExistence type="predicted"/>
<dbReference type="SUPFAM" id="SSF48452">
    <property type="entry name" value="TPR-like"/>
    <property type="match status" value="1"/>
</dbReference>
<dbReference type="PANTHER" id="PTHR22904:SF523">
    <property type="entry name" value="STRESS-INDUCED-PHOSPHOPROTEIN 1"/>
    <property type="match status" value="1"/>
</dbReference>
<evidence type="ECO:0000256" key="2">
    <source>
        <dbReference type="ARBA" id="ARBA00022803"/>
    </source>
</evidence>
<feature type="non-terminal residue" evidence="3">
    <location>
        <position position="1"/>
    </location>
</feature>
<evidence type="ECO:0000256" key="1">
    <source>
        <dbReference type="ARBA" id="ARBA00022737"/>
    </source>
</evidence>
<name>A0ABN9W1B2_9DINO</name>
<keyword evidence="1" id="KW-0677">Repeat</keyword>
<dbReference type="SMART" id="SM00028">
    <property type="entry name" value="TPR"/>
    <property type="match status" value="2"/>
</dbReference>
<keyword evidence="4" id="KW-1185">Reference proteome</keyword>
<organism evidence="3 4">
    <name type="scientific">Prorocentrum cordatum</name>
    <dbReference type="NCBI Taxonomy" id="2364126"/>
    <lineage>
        <taxon>Eukaryota</taxon>
        <taxon>Sar</taxon>
        <taxon>Alveolata</taxon>
        <taxon>Dinophyceae</taxon>
        <taxon>Prorocentrales</taxon>
        <taxon>Prorocentraceae</taxon>
        <taxon>Prorocentrum</taxon>
    </lineage>
</organism>
<evidence type="ECO:0000313" key="4">
    <source>
        <dbReference type="Proteomes" id="UP001189429"/>
    </source>
</evidence>